<evidence type="ECO:0000313" key="18">
    <source>
        <dbReference type="EMBL" id="OLA36606.1"/>
    </source>
</evidence>
<keyword evidence="4 15" id="KW-0479">Metal-binding</keyword>
<sequence>MPEMPEVEQVRKTLAPHIEGKKILAVEIYLERLIKYPQPDAFIKGLVGKTISSVGRRGKYLVLHTAPKQLLIVHLRMTGALLAQPSAAPAPAYAKIKFTLSDDVTMWFTDIRTFGTLYLVTDNDTYIEGFETLGPEPLSEGFTAAYLLPLAQKSKKAIKSFILDQQIIAGLGNIYADECLALSGILPMRKACSLSAAEVGNLCEAVNAVIAQGIKNRGTTFRDYKDGEGNKGDNQNHLLVYGRGGKPCKKCGALLQTTKVGGRGTVYCEHCQK</sequence>
<comment type="function">
    <text evidence="15">Involved in base excision repair of DNA damaged by oxidation or by mutagenic agents. Acts as DNA glycosylase that recognizes and removes damaged bases. Has a preference for oxidized purines, such as 7,8-dihydro-8-oxoguanine (8-oxoG). Has AP (apurinic/apyrimidinic) lyase activity and introduces nicks in the DNA strand. Cleaves the DNA backbone by beta-delta elimination to generate a single-strand break at the site of the removed base with both 3'- and 5'-phosphates.</text>
</comment>
<evidence type="ECO:0000256" key="5">
    <source>
        <dbReference type="ARBA" id="ARBA00022763"/>
    </source>
</evidence>
<feature type="domain" description="Formamidopyrimidine-DNA glycosylase catalytic" evidence="17">
    <location>
        <begin position="2"/>
        <end position="115"/>
    </location>
</feature>
<comment type="caution">
    <text evidence="15">Lacks conserved residue(s) required for the propagation of feature annotation.</text>
</comment>
<keyword evidence="13 15" id="KW-0326">Glycosidase</keyword>
<evidence type="ECO:0000256" key="12">
    <source>
        <dbReference type="ARBA" id="ARBA00023268"/>
    </source>
</evidence>
<evidence type="ECO:0000259" key="16">
    <source>
        <dbReference type="PROSITE" id="PS51066"/>
    </source>
</evidence>
<dbReference type="AlphaFoldDB" id="A0A1Q6R2Q3"/>
<dbReference type="SUPFAM" id="SSF57716">
    <property type="entry name" value="Glucocorticoid receptor-like (DNA-binding domain)"/>
    <property type="match status" value="1"/>
</dbReference>
<dbReference type="EC" id="4.2.99.18" evidence="15"/>
<gene>
    <name evidence="15" type="primary">mutM</name>
    <name evidence="15" type="synonym">fpg</name>
    <name evidence="18" type="ORF">BHW43_09215</name>
</gene>
<dbReference type="PROSITE" id="PS51066">
    <property type="entry name" value="ZF_FPG_2"/>
    <property type="match status" value="1"/>
</dbReference>
<comment type="catalytic activity">
    <reaction evidence="1 15">
        <text>Hydrolysis of DNA containing ring-opened 7-methylguanine residues, releasing 2,6-diamino-4-hydroxy-5-(N-methyl)formamidopyrimidine.</text>
        <dbReference type="EC" id="3.2.2.23"/>
    </reaction>
</comment>
<feature type="active site" description="Proton donor; for beta-elimination activity" evidence="15">
    <location>
        <position position="59"/>
    </location>
</feature>
<keyword evidence="12 15" id="KW-0511">Multifunctional enzyme</keyword>
<dbReference type="SMART" id="SM01232">
    <property type="entry name" value="H2TH"/>
    <property type="match status" value="1"/>
</dbReference>
<dbReference type="GO" id="GO:0003684">
    <property type="term" value="F:damaged DNA binding"/>
    <property type="evidence" value="ECO:0007669"/>
    <property type="project" value="InterPro"/>
</dbReference>
<reference evidence="18 19" key="1">
    <citation type="journal article" date="2016" name="Nat. Biotechnol.">
        <title>Measurement of bacterial replication rates in microbial communities.</title>
        <authorList>
            <person name="Brown C.T."/>
            <person name="Olm M.R."/>
            <person name="Thomas B.C."/>
            <person name="Banfield J.F."/>
        </authorList>
    </citation>
    <scope>NUCLEOTIDE SEQUENCE [LARGE SCALE GENOMIC DNA]</scope>
    <source>
        <strain evidence="18">46_33</strain>
    </source>
</reference>
<dbReference type="InterPro" id="IPR035937">
    <property type="entry name" value="FPG_N"/>
</dbReference>
<keyword evidence="6 15" id="KW-0863">Zinc-finger</keyword>
<feature type="binding site" evidence="15">
    <location>
        <position position="112"/>
    </location>
    <ligand>
        <name>DNA</name>
        <dbReference type="ChEBI" id="CHEBI:16991"/>
    </ligand>
</feature>
<dbReference type="Pfam" id="PF01149">
    <property type="entry name" value="Fapy_DNA_glyco"/>
    <property type="match status" value="1"/>
</dbReference>
<dbReference type="SMART" id="SM00898">
    <property type="entry name" value="Fapy_DNA_glyco"/>
    <property type="match status" value="1"/>
</dbReference>
<dbReference type="HAMAP" id="MF_00103">
    <property type="entry name" value="Fapy_DNA_glycosyl"/>
    <property type="match status" value="1"/>
</dbReference>
<feature type="active site" description="Schiff-base intermediate with DNA" evidence="15">
    <location>
        <position position="2"/>
    </location>
</feature>
<dbReference type="Proteomes" id="UP000186777">
    <property type="component" value="Unassembled WGS sequence"/>
</dbReference>
<evidence type="ECO:0000256" key="10">
    <source>
        <dbReference type="ARBA" id="ARBA00023204"/>
    </source>
</evidence>
<evidence type="ECO:0000256" key="11">
    <source>
        <dbReference type="ARBA" id="ARBA00023239"/>
    </source>
</evidence>
<dbReference type="EMBL" id="MNTG01000043">
    <property type="protein sequence ID" value="OLA36606.1"/>
    <property type="molecule type" value="Genomic_DNA"/>
</dbReference>
<dbReference type="Gene3D" id="3.20.190.10">
    <property type="entry name" value="MutM-like, N-terminal"/>
    <property type="match status" value="1"/>
</dbReference>
<dbReference type="SUPFAM" id="SSF46946">
    <property type="entry name" value="S13-like H2TH domain"/>
    <property type="match status" value="1"/>
</dbReference>
<dbReference type="STRING" id="626940.BHW43_09215"/>
<dbReference type="PANTHER" id="PTHR22993:SF9">
    <property type="entry name" value="FORMAMIDOPYRIMIDINE-DNA GLYCOSYLASE"/>
    <property type="match status" value="1"/>
</dbReference>
<dbReference type="InterPro" id="IPR012319">
    <property type="entry name" value="FPG_cat"/>
</dbReference>
<dbReference type="SUPFAM" id="SSF81624">
    <property type="entry name" value="N-terminal domain of MutM-like DNA repair proteins"/>
    <property type="match status" value="1"/>
</dbReference>
<evidence type="ECO:0000256" key="7">
    <source>
        <dbReference type="ARBA" id="ARBA00022801"/>
    </source>
</evidence>
<evidence type="ECO:0000313" key="19">
    <source>
        <dbReference type="Proteomes" id="UP000186777"/>
    </source>
</evidence>
<dbReference type="Pfam" id="PF06827">
    <property type="entry name" value="zf-FPG_IleRS"/>
    <property type="match status" value="1"/>
</dbReference>
<evidence type="ECO:0000256" key="1">
    <source>
        <dbReference type="ARBA" id="ARBA00001668"/>
    </source>
</evidence>
<keyword evidence="8 15" id="KW-0862">Zinc</keyword>
<accession>A0A1Q6R2Q3</accession>
<dbReference type="FunFam" id="1.10.8.50:FF:000003">
    <property type="entry name" value="Formamidopyrimidine-DNA glycosylase"/>
    <property type="match status" value="1"/>
</dbReference>
<comment type="subunit">
    <text evidence="3 15">Monomer.</text>
</comment>
<dbReference type="PROSITE" id="PS01242">
    <property type="entry name" value="ZF_FPG_1"/>
    <property type="match status" value="1"/>
</dbReference>
<evidence type="ECO:0000256" key="15">
    <source>
        <dbReference type="HAMAP-Rule" id="MF_00103"/>
    </source>
</evidence>
<dbReference type="CDD" id="cd08966">
    <property type="entry name" value="EcFpg-like_N"/>
    <property type="match status" value="1"/>
</dbReference>
<keyword evidence="10 15" id="KW-0234">DNA repair</keyword>
<feature type="active site" description="Proton donor" evidence="15">
    <location>
        <position position="3"/>
    </location>
</feature>
<protein>
    <recommendedName>
        <fullName evidence="15">Formamidopyrimidine-DNA glycosylase</fullName>
        <shortName evidence="15">Fapy-DNA glycosylase</shortName>
        <ecNumber evidence="15">3.2.2.23</ecNumber>
    </recommendedName>
    <alternativeName>
        <fullName evidence="15">DNA-(apurinic or apyrimidinic site) lyase MutM</fullName>
        <shortName evidence="15">AP lyase MutM</shortName>
        <ecNumber evidence="15">4.2.99.18</ecNumber>
    </alternativeName>
</protein>
<dbReference type="EC" id="3.2.2.23" evidence="15"/>
<dbReference type="GO" id="GO:0006284">
    <property type="term" value="P:base-excision repair"/>
    <property type="evidence" value="ECO:0007669"/>
    <property type="project" value="InterPro"/>
</dbReference>
<dbReference type="InterPro" id="IPR020629">
    <property type="entry name" value="FPG_Glyclase"/>
</dbReference>
<dbReference type="NCBIfam" id="TIGR00577">
    <property type="entry name" value="fpg"/>
    <property type="match status" value="1"/>
</dbReference>
<evidence type="ECO:0000256" key="4">
    <source>
        <dbReference type="ARBA" id="ARBA00022723"/>
    </source>
</evidence>
<dbReference type="PROSITE" id="PS51068">
    <property type="entry name" value="FPG_CAT"/>
    <property type="match status" value="1"/>
</dbReference>
<keyword evidence="5 15" id="KW-0227">DNA damage</keyword>
<evidence type="ECO:0000256" key="2">
    <source>
        <dbReference type="ARBA" id="ARBA00009409"/>
    </source>
</evidence>
<comment type="similarity">
    <text evidence="2 15">Belongs to the FPG family.</text>
</comment>
<evidence type="ECO:0000256" key="14">
    <source>
        <dbReference type="ARBA" id="ARBA00044632"/>
    </source>
</evidence>
<evidence type="ECO:0000256" key="13">
    <source>
        <dbReference type="ARBA" id="ARBA00023295"/>
    </source>
</evidence>
<keyword evidence="7 15" id="KW-0378">Hydrolase</keyword>
<comment type="caution">
    <text evidence="18">The sequence shown here is derived from an EMBL/GenBank/DDBJ whole genome shotgun (WGS) entry which is preliminary data.</text>
</comment>
<proteinExistence type="inferred from homology"/>
<dbReference type="InterPro" id="IPR015887">
    <property type="entry name" value="DNA_glyclase_Znf_dom_DNA_BS"/>
</dbReference>
<dbReference type="GO" id="GO:0034039">
    <property type="term" value="F:8-oxo-7,8-dihydroguanine DNA N-glycosylase activity"/>
    <property type="evidence" value="ECO:0007669"/>
    <property type="project" value="TreeGrafter"/>
</dbReference>
<feature type="active site" description="Proton donor; for delta-elimination activity" evidence="15">
    <location>
        <position position="263"/>
    </location>
</feature>
<feature type="domain" description="FPG-type" evidence="16">
    <location>
        <begin position="239"/>
        <end position="273"/>
    </location>
</feature>
<dbReference type="PANTHER" id="PTHR22993">
    <property type="entry name" value="FORMAMIDOPYRIMIDINE-DNA GLYCOSYLASE"/>
    <property type="match status" value="1"/>
</dbReference>
<dbReference type="Gene3D" id="1.10.8.50">
    <property type="match status" value="1"/>
</dbReference>
<dbReference type="InterPro" id="IPR010979">
    <property type="entry name" value="Ribosomal_uS13-like_H2TH"/>
</dbReference>
<evidence type="ECO:0000256" key="9">
    <source>
        <dbReference type="ARBA" id="ARBA00023125"/>
    </source>
</evidence>
<dbReference type="GO" id="GO:0003690">
    <property type="term" value="F:double-stranded DNA binding"/>
    <property type="evidence" value="ECO:0007669"/>
    <property type="project" value="UniProtKB-ARBA"/>
</dbReference>
<evidence type="ECO:0000256" key="3">
    <source>
        <dbReference type="ARBA" id="ARBA00011245"/>
    </source>
</evidence>
<evidence type="ECO:0000256" key="6">
    <source>
        <dbReference type="ARBA" id="ARBA00022771"/>
    </source>
</evidence>
<dbReference type="InterPro" id="IPR000214">
    <property type="entry name" value="Znf_DNA_glyclase/AP_lyase"/>
</dbReference>
<dbReference type="NCBIfam" id="NF002211">
    <property type="entry name" value="PRK01103.1"/>
    <property type="match status" value="1"/>
</dbReference>
<dbReference type="GO" id="GO:0140078">
    <property type="term" value="F:class I DNA-(apurinic or apyrimidinic site) endonuclease activity"/>
    <property type="evidence" value="ECO:0007669"/>
    <property type="project" value="UniProtKB-EC"/>
</dbReference>
<comment type="catalytic activity">
    <reaction evidence="14 15">
        <text>2'-deoxyribonucleotide-(2'-deoxyribose 5'-phosphate)-2'-deoxyribonucleotide-DNA = a 3'-end 2'-deoxyribonucleotide-(2,3-dehydro-2,3-deoxyribose 5'-phosphate)-DNA + a 5'-end 5'-phospho-2'-deoxyribonucleoside-DNA + H(+)</text>
        <dbReference type="Rhea" id="RHEA:66592"/>
        <dbReference type="Rhea" id="RHEA-COMP:13180"/>
        <dbReference type="Rhea" id="RHEA-COMP:16897"/>
        <dbReference type="Rhea" id="RHEA-COMP:17067"/>
        <dbReference type="ChEBI" id="CHEBI:15378"/>
        <dbReference type="ChEBI" id="CHEBI:136412"/>
        <dbReference type="ChEBI" id="CHEBI:157695"/>
        <dbReference type="ChEBI" id="CHEBI:167181"/>
        <dbReference type="EC" id="4.2.99.18"/>
    </reaction>
</comment>
<dbReference type="InterPro" id="IPR015886">
    <property type="entry name" value="H2TH_FPG"/>
</dbReference>
<dbReference type="Pfam" id="PF06831">
    <property type="entry name" value="H2TH"/>
    <property type="match status" value="1"/>
</dbReference>
<evidence type="ECO:0000259" key="17">
    <source>
        <dbReference type="PROSITE" id="PS51068"/>
    </source>
</evidence>
<name>A0A1Q6R2Q3_9FIRM</name>
<organism evidence="18 19">
    <name type="scientific">Phascolarctobacterium succinatutens</name>
    <dbReference type="NCBI Taxonomy" id="626940"/>
    <lineage>
        <taxon>Bacteria</taxon>
        <taxon>Bacillati</taxon>
        <taxon>Bacillota</taxon>
        <taxon>Negativicutes</taxon>
        <taxon>Acidaminococcales</taxon>
        <taxon>Acidaminococcaceae</taxon>
        <taxon>Phascolarctobacterium</taxon>
    </lineage>
</organism>
<dbReference type="InterPro" id="IPR010663">
    <property type="entry name" value="Znf_FPG/IleRS"/>
</dbReference>
<keyword evidence="11 15" id="KW-0456">Lyase</keyword>
<keyword evidence="9 15" id="KW-0238">DNA-binding</keyword>
<evidence type="ECO:0000256" key="8">
    <source>
        <dbReference type="ARBA" id="ARBA00022833"/>
    </source>
</evidence>
<dbReference type="GO" id="GO:0008270">
    <property type="term" value="F:zinc ion binding"/>
    <property type="evidence" value="ECO:0007669"/>
    <property type="project" value="UniProtKB-UniRule"/>
</dbReference>
<comment type="cofactor">
    <cofactor evidence="15">
        <name>Zn(2+)</name>
        <dbReference type="ChEBI" id="CHEBI:29105"/>
    </cofactor>
    <text evidence="15">Binds 1 zinc ion per subunit.</text>
</comment>